<organism evidence="2">
    <name type="scientific">Octopus bimaculoides</name>
    <name type="common">California two-spotted octopus</name>
    <dbReference type="NCBI Taxonomy" id="37653"/>
    <lineage>
        <taxon>Eukaryota</taxon>
        <taxon>Metazoa</taxon>
        <taxon>Spiralia</taxon>
        <taxon>Lophotrochozoa</taxon>
        <taxon>Mollusca</taxon>
        <taxon>Cephalopoda</taxon>
        <taxon>Coleoidea</taxon>
        <taxon>Octopodiformes</taxon>
        <taxon>Octopoda</taxon>
        <taxon>Incirrata</taxon>
        <taxon>Octopodidae</taxon>
        <taxon>Octopus</taxon>
    </lineage>
</organism>
<gene>
    <name evidence="2" type="ORF">OCBIM_22038452mg</name>
</gene>
<accession>A0A0L8G839</accession>
<name>A0A0L8G839_OCTBM</name>
<evidence type="ECO:0000313" key="2">
    <source>
        <dbReference type="EMBL" id="KOF73063.1"/>
    </source>
</evidence>
<reference evidence="2" key="1">
    <citation type="submission" date="2015-07" db="EMBL/GenBank/DDBJ databases">
        <title>MeaNS - Measles Nucleotide Surveillance Program.</title>
        <authorList>
            <person name="Tran T."/>
            <person name="Druce J."/>
        </authorList>
    </citation>
    <scope>NUCLEOTIDE SEQUENCE</scope>
    <source>
        <strain evidence="2">UCB-OBI-ISO-001</strain>
        <tissue evidence="2">Gonad</tissue>
    </source>
</reference>
<dbReference type="AlphaFoldDB" id="A0A0L8G839"/>
<evidence type="ECO:0000256" key="1">
    <source>
        <dbReference type="SAM" id="MobiDB-lite"/>
    </source>
</evidence>
<protein>
    <submittedName>
        <fullName evidence="2">Uncharacterized protein</fullName>
    </submittedName>
</protein>
<dbReference type="EMBL" id="KQ423343">
    <property type="protein sequence ID" value="KOF73063.1"/>
    <property type="molecule type" value="Genomic_DNA"/>
</dbReference>
<feature type="region of interest" description="Disordered" evidence="1">
    <location>
        <begin position="51"/>
        <end position="83"/>
    </location>
</feature>
<sequence length="83" mass="9391">MFDIRPSGITFSCLHLSRKDRWLLILARKRLSFFTDRNVDFSISDSYLNGTKSIGPGLGSTLGSSETNRADKPTVRRNKTQKL</sequence>
<proteinExistence type="predicted"/>